<evidence type="ECO:0000313" key="3">
    <source>
        <dbReference type="Proteomes" id="UP000034838"/>
    </source>
</evidence>
<gene>
    <name evidence="2" type="ORF">VT52_019410</name>
</gene>
<evidence type="ECO:0008006" key="4">
    <source>
        <dbReference type="Google" id="ProtNLM"/>
    </source>
</evidence>
<evidence type="ECO:0000256" key="1">
    <source>
        <dbReference type="SAM" id="MobiDB-lite"/>
    </source>
</evidence>
<keyword evidence="3" id="KW-1185">Reference proteome</keyword>
<sequence length="127" mass="13014">MNGGLDVSGSSGPDLAHSAADKQSAANALSTDIGPHTTDAGRWADDETGAVVKAFDAKDGHGWLTSGAVSKAHKTWGEQVQNLVSRLGNDESAIRDSSTLLTGRDVGAGAGVRRVSIFDAYSPPADH</sequence>
<organism evidence="2 3">
    <name type="scientific">Streptomyces malaysiense</name>
    <dbReference type="NCBI Taxonomy" id="1428626"/>
    <lineage>
        <taxon>Bacteria</taxon>
        <taxon>Bacillati</taxon>
        <taxon>Actinomycetota</taxon>
        <taxon>Actinomycetes</taxon>
        <taxon>Kitasatosporales</taxon>
        <taxon>Streptomycetaceae</taxon>
        <taxon>Streptomyces</taxon>
    </lineage>
</organism>
<protein>
    <recommendedName>
        <fullName evidence="4">Bacterial CdiA-CT RNAse A domain-containing protein</fullName>
    </recommendedName>
</protein>
<proteinExistence type="predicted"/>
<reference evidence="2" key="1">
    <citation type="submission" date="2016-10" db="EMBL/GenBank/DDBJ databases">
        <title>Genome sequence of Streptomyces malaysiense MUSC 136.</title>
        <authorList>
            <person name="Lee L.-H."/>
            <person name="Ser H.-L."/>
        </authorList>
    </citation>
    <scope>NUCLEOTIDE SEQUENCE [LARGE SCALE GENOMIC DNA]</scope>
    <source>
        <strain evidence="2">MUSC 136</strain>
    </source>
</reference>
<name>A0A1J4Q149_9ACTN</name>
<feature type="region of interest" description="Disordered" evidence="1">
    <location>
        <begin position="1"/>
        <end position="45"/>
    </location>
</feature>
<dbReference type="AlphaFoldDB" id="A0A1J4Q149"/>
<accession>A0A1J4Q149</accession>
<comment type="caution">
    <text evidence="2">The sequence shown here is derived from an EMBL/GenBank/DDBJ whole genome shotgun (WGS) entry which is preliminary data.</text>
</comment>
<dbReference type="EMBL" id="LBDA02000047">
    <property type="protein sequence ID" value="OIK25887.1"/>
    <property type="molecule type" value="Genomic_DNA"/>
</dbReference>
<dbReference type="Proteomes" id="UP000034838">
    <property type="component" value="Unassembled WGS sequence"/>
</dbReference>
<evidence type="ECO:0000313" key="2">
    <source>
        <dbReference type="EMBL" id="OIK25887.1"/>
    </source>
</evidence>